<keyword evidence="4 9" id="KW-0808">Transferase</keyword>
<gene>
    <name evidence="9" type="ORF">VIS_S18BPA60036</name>
</gene>
<dbReference type="PANTHER" id="PTHR42873">
    <property type="entry name" value="RIBOSOMAL RNA LARGE SUBUNIT METHYLTRANSFERASE"/>
    <property type="match status" value="1"/>
</dbReference>
<dbReference type="Pfam" id="PF10672">
    <property type="entry name" value="Methyltrans_SAM"/>
    <property type="match status" value="1"/>
</dbReference>
<dbReference type="CDD" id="cd02440">
    <property type="entry name" value="AdoMet_MTases"/>
    <property type="match status" value="1"/>
</dbReference>
<name>H6RF27_9BACT</name>
<dbReference type="InterPro" id="IPR041532">
    <property type="entry name" value="RlmI-like_PUA"/>
</dbReference>
<dbReference type="CDD" id="cd11572">
    <property type="entry name" value="RlmI_M_like"/>
    <property type="match status" value="1"/>
</dbReference>
<comment type="subcellular location">
    <subcellularLocation>
        <location evidence="1">Cytoplasm</location>
    </subcellularLocation>
</comment>
<dbReference type="GO" id="GO:0003723">
    <property type="term" value="F:RNA binding"/>
    <property type="evidence" value="ECO:0007669"/>
    <property type="project" value="InterPro"/>
</dbReference>
<evidence type="ECO:0000259" key="7">
    <source>
        <dbReference type="Pfam" id="PF10672"/>
    </source>
</evidence>
<dbReference type="EMBL" id="FO117585">
    <property type="protein sequence ID" value="CCF99638.1"/>
    <property type="molecule type" value="Genomic_DNA"/>
</dbReference>
<keyword evidence="3 9" id="KW-0489">Methyltransferase</keyword>
<evidence type="ECO:0000256" key="3">
    <source>
        <dbReference type="ARBA" id="ARBA00022603"/>
    </source>
</evidence>
<proteinExistence type="inferred from homology"/>
<reference evidence="9" key="2">
    <citation type="submission" date="2012-02" db="EMBL/GenBank/DDBJ databases">
        <authorList>
            <person name="Genoscope - CEA"/>
        </authorList>
    </citation>
    <scope>NUCLEOTIDE SEQUENCE</scope>
</reference>
<dbReference type="InterPro" id="IPR029063">
    <property type="entry name" value="SAM-dependent_MTases_sf"/>
</dbReference>
<dbReference type="InterPro" id="IPR019614">
    <property type="entry name" value="SAM-dep_methyl-trfase"/>
</dbReference>
<sequence>MNSTTSALSTVTLKAKRDQSIRRKHPWVFSGGIKHIQGAPNAGDWVKVCANKGGTLGWGHYAPQASIAVRMLTFDEHCPDDAWWHTQIAQAVAVRRDLNLFQSATQNACRLVHAEGDGLPGLIADLYNGVLVVQCHTPGMHRALPTLVEAFKDALGDTLVGIYDKSAKTLLKNGGEACLDGWAWGSAPEGHFATEHGHRFDIDWEKGQKTGFFLDQRENRALLGSLSKGKKVLNVFSYTGGFSIYAMKAGATEVHSLDSSQRALDVCEHNVRLNELPLQSHTSIQADAMEYLKADELGDYDIVVLDPPAFAKRASARHAAVQGYKRINLRALQGMKPGSLLFTFSCSQAVDDTMFANTIVAAAIQAGRTVRILHRLHQPPDHPVNVFHPEGSYLKGLVVRIDD</sequence>
<dbReference type="Gene3D" id="3.30.750.80">
    <property type="entry name" value="RNA methyltransferase domain (HRMD) like"/>
    <property type="match status" value="1"/>
</dbReference>
<dbReference type="InterPro" id="IPR036974">
    <property type="entry name" value="PUA_sf"/>
</dbReference>
<dbReference type="CDD" id="cd21153">
    <property type="entry name" value="PUA_RlmI"/>
    <property type="match status" value="1"/>
</dbReference>
<dbReference type="Gene3D" id="3.40.50.150">
    <property type="entry name" value="Vaccinia Virus protein VP39"/>
    <property type="match status" value="1"/>
</dbReference>
<dbReference type="SUPFAM" id="SSF88697">
    <property type="entry name" value="PUA domain-like"/>
    <property type="match status" value="1"/>
</dbReference>
<dbReference type="PANTHER" id="PTHR42873:SF1">
    <property type="entry name" value="S-ADENOSYLMETHIONINE-DEPENDENT METHYLTRANSFERASE DOMAIN-CONTAINING PROTEIN"/>
    <property type="match status" value="1"/>
</dbReference>
<evidence type="ECO:0000313" key="9">
    <source>
        <dbReference type="EMBL" id="CCF99638.1"/>
    </source>
</evidence>
<dbReference type="Pfam" id="PF17785">
    <property type="entry name" value="PUA_3"/>
    <property type="match status" value="1"/>
</dbReference>
<evidence type="ECO:0000256" key="6">
    <source>
        <dbReference type="ARBA" id="ARBA00038091"/>
    </source>
</evidence>
<feature type="domain" description="S-adenosylmethionine-dependent methyltransferase" evidence="7">
    <location>
        <begin position="177"/>
        <end position="384"/>
    </location>
</feature>
<accession>H6RF27</accession>
<evidence type="ECO:0000256" key="2">
    <source>
        <dbReference type="ARBA" id="ARBA00022490"/>
    </source>
</evidence>
<evidence type="ECO:0000256" key="5">
    <source>
        <dbReference type="ARBA" id="ARBA00022691"/>
    </source>
</evidence>
<dbReference type="GO" id="GO:0032259">
    <property type="term" value="P:methylation"/>
    <property type="evidence" value="ECO:0007669"/>
    <property type="project" value="UniProtKB-KW"/>
</dbReference>
<keyword evidence="5" id="KW-0949">S-adenosyl-L-methionine</keyword>
<dbReference type="Gene3D" id="2.30.130.10">
    <property type="entry name" value="PUA domain"/>
    <property type="match status" value="1"/>
</dbReference>
<feature type="domain" description="RlmI-like PUA" evidence="8">
    <location>
        <begin position="11"/>
        <end position="74"/>
    </location>
</feature>
<keyword evidence="2" id="KW-0963">Cytoplasm</keyword>
<comment type="similarity">
    <text evidence="6">Belongs to the methyltransferase superfamily. RlmI family.</text>
</comment>
<protein>
    <submittedName>
        <fullName evidence="9">SAM-dependent methyltransferase family protein</fullName>
        <ecNumber evidence="9">2.1.1.-</ecNumber>
    </submittedName>
</protein>
<reference evidence="9" key="1">
    <citation type="journal article" date="2012" name="Environ. Microbiol.">
        <title>Genomic content of uncultured Bacteroidetes from contrasting oceanic provinces in the North Atlantic Ocean.</title>
        <authorList>
            <person name="Gomez-Pereira P.R."/>
            <person name="Schuler M."/>
            <person name="Fuchs B.M."/>
            <person name="Bennke C."/>
            <person name="Teeling H."/>
            <person name="Waldmann J."/>
            <person name="Richter M."/>
            <person name="Barbe V."/>
            <person name="Bataille E."/>
            <person name="Glockner F.O."/>
            <person name="Amann R."/>
        </authorList>
    </citation>
    <scope>NUCLEOTIDE SEQUENCE</scope>
</reference>
<dbReference type="GO" id="GO:0008168">
    <property type="term" value="F:methyltransferase activity"/>
    <property type="evidence" value="ECO:0007669"/>
    <property type="project" value="UniProtKB-KW"/>
</dbReference>
<dbReference type="AlphaFoldDB" id="H6RF27"/>
<organism evidence="9">
    <name type="scientific">uncultured Flavobacteriia bacterium</name>
    <dbReference type="NCBI Taxonomy" id="212695"/>
    <lineage>
        <taxon>Bacteria</taxon>
        <taxon>Pseudomonadati</taxon>
        <taxon>Bacteroidota</taxon>
        <taxon>Flavobacteriia</taxon>
        <taxon>environmental samples</taxon>
    </lineage>
</organism>
<dbReference type="InterPro" id="IPR015947">
    <property type="entry name" value="PUA-like_sf"/>
</dbReference>
<dbReference type="PROSITE" id="PS50890">
    <property type="entry name" value="PUA"/>
    <property type="match status" value="1"/>
</dbReference>
<dbReference type="EC" id="2.1.1.-" evidence="9"/>
<evidence type="ECO:0000256" key="1">
    <source>
        <dbReference type="ARBA" id="ARBA00004496"/>
    </source>
</evidence>
<dbReference type="SUPFAM" id="SSF53335">
    <property type="entry name" value="S-adenosyl-L-methionine-dependent methyltransferases"/>
    <property type="match status" value="1"/>
</dbReference>
<evidence type="ECO:0000259" key="8">
    <source>
        <dbReference type="Pfam" id="PF17785"/>
    </source>
</evidence>
<dbReference type="GO" id="GO:0005737">
    <property type="term" value="C:cytoplasm"/>
    <property type="evidence" value="ECO:0007669"/>
    <property type="project" value="UniProtKB-SubCell"/>
</dbReference>
<evidence type="ECO:0000256" key="4">
    <source>
        <dbReference type="ARBA" id="ARBA00022679"/>
    </source>
</evidence>